<dbReference type="Pfam" id="PF07969">
    <property type="entry name" value="Amidohydro_3"/>
    <property type="match status" value="2"/>
</dbReference>
<dbReference type="InterPro" id="IPR032466">
    <property type="entry name" value="Metal_Hydrolase"/>
</dbReference>
<dbReference type="RefSeq" id="WP_110170881.1">
    <property type="nucleotide sequence ID" value="NZ_CP015136.1"/>
</dbReference>
<feature type="domain" description="Amidohydrolase 3" evidence="2">
    <location>
        <begin position="423"/>
        <end position="521"/>
    </location>
</feature>
<dbReference type="SUPFAM" id="SSF51338">
    <property type="entry name" value="Composite domain of metallo-dependent hydrolases"/>
    <property type="match status" value="1"/>
</dbReference>
<dbReference type="PATRIC" id="fig|1813736.3.peg.2430"/>
<evidence type="ECO:0000313" key="4">
    <source>
        <dbReference type="Proteomes" id="UP000076079"/>
    </source>
</evidence>
<dbReference type="KEGG" id="abac:LuPra_02316"/>
<reference evidence="4" key="2">
    <citation type="submission" date="2016-04" db="EMBL/GenBank/DDBJ databases">
        <title>First Complete Genome Sequence of a Subdivision 6 Acidobacterium.</title>
        <authorList>
            <person name="Huang S."/>
            <person name="Vieira S."/>
            <person name="Bunk B."/>
            <person name="Riedel T."/>
            <person name="Sproeer C."/>
            <person name="Overmann J."/>
        </authorList>
    </citation>
    <scope>NUCLEOTIDE SEQUENCE [LARGE SCALE GENOMIC DNA]</scope>
    <source>
        <strain evidence="4">DSM 100886 HEG_-6_39</strain>
    </source>
</reference>
<gene>
    <name evidence="3" type="primary">dan_2</name>
    <name evidence="3" type="ORF">LuPra_02316</name>
</gene>
<dbReference type="GO" id="GO:0016812">
    <property type="term" value="F:hydrolase activity, acting on carbon-nitrogen (but not peptide) bonds, in cyclic amides"/>
    <property type="evidence" value="ECO:0007669"/>
    <property type="project" value="TreeGrafter"/>
</dbReference>
<feature type="region of interest" description="Disordered" evidence="1">
    <location>
        <begin position="529"/>
        <end position="555"/>
    </location>
</feature>
<evidence type="ECO:0000259" key="2">
    <source>
        <dbReference type="Pfam" id="PF07969"/>
    </source>
</evidence>
<dbReference type="InterPro" id="IPR050378">
    <property type="entry name" value="Metallo-dep_Hydrolases_sf"/>
</dbReference>
<dbReference type="CDD" id="cd01297">
    <property type="entry name" value="D-aminoacylase"/>
    <property type="match status" value="1"/>
</dbReference>
<dbReference type="PANTHER" id="PTHR11647">
    <property type="entry name" value="HYDRANTOINASE/DIHYDROPYRIMIDINASE FAMILY MEMBER"/>
    <property type="match status" value="1"/>
</dbReference>
<protein>
    <submittedName>
        <fullName evidence="3">D-aminoacylase</fullName>
        <ecNumber evidence="3">3.5.1.81</ecNumber>
    </submittedName>
</protein>
<dbReference type="EMBL" id="CP015136">
    <property type="protein sequence ID" value="AMY09103.1"/>
    <property type="molecule type" value="Genomic_DNA"/>
</dbReference>
<dbReference type="GO" id="GO:0005829">
    <property type="term" value="C:cytosol"/>
    <property type="evidence" value="ECO:0007669"/>
    <property type="project" value="TreeGrafter"/>
</dbReference>
<accession>A0A143PLK1</accession>
<dbReference type="OrthoDB" id="9775607at2"/>
<keyword evidence="3" id="KW-0378">Hydrolase</keyword>
<dbReference type="GO" id="GO:0047420">
    <property type="term" value="F:N-acyl-D-amino-acid deacylase activity"/>
    <property type="evidence" value="ECO:0007669"/>
    <property type="project" value="UniProtKB-EC"/>
</dbReference>
<dbReference type="PANTHER" id="PTHR11647:SF1">
    <property type="entry name" value="COLLAPSIN RESPONSE MEDIATOR PROTEIN"/>
    <property type="match status" value="1"/>
</dbReference>
<organism evidence="3 4">
    <name type="scientific">Luteitalea pratensis</name>
    <dbReference type="NCBI Taxonomy" id="1855912"/>
    <lineage>
        <taxon>Bacteria</taxon>
        <taxon>Pseudomonadati</taxon>
        <taxon>Acidobacteriota</taxon>
        <taxon>Vicinamibacteria</taxon>
        <taxon>Vicinamibacterales</taxon>
        <taxon>Vicinamibacteraceae</taxon>
        <taxon>Luteitalea</taxon>
    </lineage>
</organism>
<proteinExistence type="predicted"/>
<dbReference type="STRING" id="1855912.LuPra_02316"/>
<evidence type="ECO:0000313" key="3">
    <source>
        <dbReference type="EMBL" id="AMY09103.1"/>
    </source>
</evidence>
<name>A0A143PLK1_LUTPR</name>
<keyword evidence="4" id="KW-1185">Reference proteome</keyword>
<feature type="domain" description="Amidohydrolase 3" evidence="2">
    <location>
        <begin position="66"/>
        <end position="188"/>
    </location>
</feature>
<evidence type="ECO:0000256" key="1">
    <source>
        <dbReference type="SAM" id="MobiDB-lite"/>
    </source>
</evidence>
<dbReference type="InterPro" id="IPR013108">
    <property type="entry name" value="Amidohydro_3"/>
</dbReference>
<dbReference type="SUPFAM" id="SSF51556">
    <property type="entry name" value="Metallo-dependent hydrolases"/>
    <property type="match status" value="1"/>
</dbReference>
<dbReference type="Gene3D" id="3.20.20.140">
    <property type="entry name" value="Metal-dependent hydrolases"/>
    <property type="match status" value="2"/>
</dbReference>
<sequence length="555" mass="59851">MRSLLGTALIVAAALVAVHGQRAQFDLVIRGGRVVDGTGNPSFDADLGIRDGRIVVLGRATGSASRTIDATGLAVAPGFIDIHNHSDTTLLDDPDGQSMLRQGVTSMILGEGGSAAPSRRWPRFTAYFDELRRRGLSANIGSYVGSSQVWTQVHGPRAGPPDGTELEAMRRLVGEAMTDGALGLASSLSGPPGVWIDTDTLVALAEVAGQHGGRYSTHMRTEGTGVFKSVEEAVEIGRRGHLPVDIIHLKIAERTMWGQMPDLVALIAAARARGQAVEANVYPYRAGQNDLASIVPPWAHEDGATALVARLKDPSLRPRLEGEILGKVPLGDWYNHYTATGGWDGMLLVTLTNPRYRQFAGKRMSEVITSIGRPPLDVLFELLIENGGSVPTVFFHHSEEDMRYALAQPFVSIGSDGSAVNADGTVGPAHPHPRFYGTFPRVLGRYVREARLLSLEEAVRKMTSANAAKVRQFDRGLLRPGLWADVTIFDPARVLDLATFEQPQQYATGIEYVIVNGTVVIDRGTHTHARPGQILQGPGRAIDVDASRQRPMGQR</sequence>
<dbReference type="AlphaFoldDB" id="A0A143PLK1"/>
<dbReference type="Proteomes" id="UP000076079">
    <property type="component" value="Chromosome"/>
</dbReference>
<reference evidence="3 4" key="1">
    <citation type="journal article" date="2016" name="Genome Announc.">
        <title>First Complete Genome Sequence of a Subdivision 6 Acidobacterium Strain.</title>
        <authorList>
            <person name="Huang S."/>
            <person name="Vieira S."/>
            <person name="Bunk B."/>
            <person name="Riedel T."/>
            <person name="Sproer C."/>
            <person name="Overmann J."/>
        </authorList>
    </citation>
    <scope>NUCLEOTIDE SEQUENCE [LARGE SCALE GENOMIC DNA]</scope>
    <source>
        <strain evidence="4">DSM 100886 HEG_-6_39</strain>
    </source>
</reference>
<dbReference type="EC" id="3.5.1.81" evidence="3"/>
<dbReference type="InterPro" id="IPR011059">
    <property type="entry name" value="Metal-dep_hydrolase_composite"/>
</dbReference>